<keyword evidence="4 9" id="KW-0812">Transmembrane</keyword>
<dbReference type="NCBIfam" id="TIGR00077">
    <property type="entry name" value="lspA"/>
    <property type="match status" value="1"/>
</dbReference>
<name>A0A4S2GZ28_9PROT</name>
<comment type="pathway">
    <text evidence="9">Protein modification; lipoprotein biosynthesis (signal peptide cleavage).</text>
</comment>
<dbReference type="EC" id="3.4.23.36" evidence="9"/>
<keyword evidence="8 9" id="KW-0472">Membrane</keyword>
<comment type="function">
    <text evidence="9 10">This protein specifically catalyzes the removal of signal peptides from prolipoproteins.</text>
</comment>
<feature type="active site" evidence="9">
    <location>
        <position position="130"/>
    </location>
</feature>
<dbReference type="AlphaFoldDB" id="A0A4S2GZ28"/>
<sequence length="173" mass="19287">MARLFTRRRGKARLAWFGFALAALVIALDQITKHVMLRVVDLDRIGRIEVLDPWFNFSMVWNRGVSFGLFAADSLWQRLVLVGFSLAISGFLAVWLTRAERPLQAIAFGLIIGGALGNVVDRLVYGAVADFLDFSGLYFPYVFNVADAAISIGVAVLLLDLLLDRDRSRTRPL</sequence>
<organism evidence="12 13">
    <name type="scientific">Marinicauda algicola</name>
    <dbReference type="NCBI Taxonomy" id="2029849"/>
    <lineage>
        <taxon>Bacteria</taxon>
        <taxon>Pseudomonadati</taxon>
        <taxon>Pseudomonadota</taxon>
        <taxon>Alphaproteobacteria</taxon>
        <taxon>Maricaulales</taxon>
        <taxon>Maricaulaceae</taxon>
        <taxon>Marinicauda</taxon>
    </lineage>
</organism>
<comment type="caution">
    <text evidence="9">Lacks conserved residue(s) required for the propagation of feature annotation.</text>
</comment>
<dbReference type="PANTHER" id="PTHR33695">
    <property type="entry name" value="LIPOPROTEIN SIGNAL PEPTIDASE"/>
    <property type="match status" value="1"/>
</dbReference>
<accession>A0A4S2GZ28</accession>
<evidence type="ECO:0000256" key="4">
    <source>
        <dbReference type="ARBA" id="ARBA00022692"/>
    </source>
</evidence>
<feature type="active site" evidence="9">
    <location>
        <position position="147"/>
    </location>
</feature>
<evidence type="ECO:0000256" key="8">
    <source>
        <dbReference type="ARBA" id="ARBA00023136"/>
    </source>
</evidence>
<comment type="caution">
    <text evidence="12">The sequence shown here is derived from an EMBL/GenBank/DDBJ whole genome shotgun (WGS) entry which is preliminary data.</text>
</comment>
<evidence type="ECO:0000256" key="6">
    <source>
        <dbReference type="ARBA" id="ARBA00022801"/>
    </source>
</evidence>
<evidence type="ECO:0000256" key="9">
    <source>
        <dbReference type="HAMAP-Rule" id="MF_00161"/>
    </source>
</evidence>
<comment type="similarity">
    <text evidence="1 9 11">Belongs to the peptidase A8 family.</text>
</comment>
<evidence type="ECO:0000256" key="2">
    <source>
        <dbReference type="ARBA" id="ARBA00022475"/>
    </source>
</evidence>
<evidence type="ECO:0000256" key="3">
    <source>
        <dbReference type="ARBA" id="ARBA00022670"/>
    </source>
</evidence>
<keyword evidence="3 9" id="KW-0645">Protease</keyword>
<comment type="subcellular location">
    <subcellularLocation>
        <location evidence="9">Cell membrane</location>
        <topology evidence="9">Multi-pass membrane protein</topology>
    </subcellularLocation>
</comment>
<protein>
    <recommendedName>
        <fullName evidence="9">Lipoprotein signal peptidase</fullName>
        <ecNumber evidence="9">3.4.23.36</ecNumber>
    </recommendedName>
    <alternativeName>
        <fullName evidence="9">Prolipoprotein signal peptidase</fullName>
    </alternativeName>
    <alternativeName>
        <fullName evidence="9">Signal peptidase II</fullName>
        <shortName evidence="9">SPase II</shortName>
    </alternativeName>
</protein>
<evidence type="ECO:0000313" key="13">
    <source>
        <dbReference type="Proteomes" id="UP000308054"/>
    </source>
</evidence>
<keyword evidence="2 9" id="KW-1003">Cell membrane</keyword>
<evidence type="ECO:0000256" key="5">
    <source>
        <dbReference type="ARBA" id="ARBA00022750"/>
    </source>
</evidence>
<dbReference type="RefSeq" id="WP_135996303.1">
    <property type="nucleotide sequence ID" value="NZ_CP071057.1"/>
</dbReference>
<gene>
    <name evidence="9 12" type="primary">lspA</name>
    <name evidence="12" type="ORF">E5163_11620</name>
</gene>
<evidence type="ECO:0000256" key="7">
    <source>
        <dbReference type="ARBA" id="ARBA00022989"/>
    </source>
</evidence>
<comment type="catalytic activity">
    <reaction evidence="9 10">
        <text>Release of signal peptides from bacterial membrane prolipoproteins. Hydrolyzes -Xaa-Yaa-Zaa-|-(S,diacylglyceryl)Cys-, in which Xaa is hydrophobic (preferably Leu), and Yaa (Ala or Ser) and Zaa (Gly or Ala) have small, neutral side chains.</text>
        <dbReference type="EC" id="3.4.23.36"/>
    </reaction>
</comment>
<keyword evidence="6 9" id="KW-0378">Hydrolase</keyword>
<dbReference type="HAMAP" id="MF_00161">
    <property type="entry name" value="LspA"/>
    <property type="match status" value="1"/>
</dbReference>
<feature type="transmembrane region" description="Helical" evidence="9">
    <location>
        <begin position="140"/>
        <end position="163"/>
    </location>
</feature>
<dbReference type="PRINTS" id="PR00781">
    <property type="entry name" value="LIPOSIGPTASE"/>
</dbReference>
<keyword evidence="13" id="KW-1185">Reference proteome</keyword>
<keyword evidence="5 9" id="KW-0064">Aspartyl protease</keyword>
<dbReference type="GO" id="GO:0004190">
    <property type="term" value="F:aspartic-type endopeptidase activity"/>
    <property type="evidence" value="ECO:0007669"/>
    <property type="project" value="UniProtKB-UniRule"/>
</dbReference>
<dbReference type="OrthoDB" id="9810259at2"/>
<reference evidence="12 13" key="1">
    <citation type="journal article" date="2017" name="Int. J. Syst. Evol. Microbiol.">
        <title>Marinicauda algicola sp. nov., isolated from a marine red alga Rhodosorus marinus.</title>
        <authorList>
            <person name="Jeong S.E."/>
            <person name="Jeon S.H."/>
            <person name="Chun B.H."/>
            <person name="Kim D.W."/>
            <person name="Jeon C.O."/>
        </authorList>
    </citation>
    <scope>NUCLEOTIDE SEQUENCE [LARGE SCALE GENOMIC DNA]</scope>
    <source>
        <strain evidence="12 13">JCM 31718</strain>
    </source>
</reference>
<dbReference type="InterPro" id="IPR001872">
    <property type="entry name" value="Peptidase_A8"/>
</dbReference>
<dbReference type="PANTHER" id="PTHR33695:SF1">
    <property type="entry name" value="LIPOPROTEIN SIGNAL PEPTIDASE"/>
    <property type="match status" value="1"/>
</dbReference>
<dbReference type="EMBL" id="SRXW01000003">
    <property type="protein sequence ID" value="TGY88457.1"/>
    <property type="molecule type" value="Genomic_DNA"/>
</dbReference>
<dbReference type="PROSITE" id="PS00855">
    <property type="entry name" value="SPASE_II"/>
    <property type="match status" value="1"/>
</dbReference>
<dbReference type="GO" id="GO:0005886">
    <property type="term" value="C:plasma membrane"/>
    <property type="evidence" value="ECO:0007669"/>
    <property type="project" value="UniProtKB-SubCell"/>
</dbReference>
<proteinExistence type="inferred from homology"/>
<keyword evidence="7 9" id="KW-1133">Transmembrane helix</keyword>
<dbReference type="UniPathway" id="UPA00665"/>
<evidence type="ECO:0000256" key="10">
    <source>
        <dbReference type="RuleBase" id="RU000594"/>
    </source>
</evidence>
<feature type="transmembrane region" description="Helical" evidence="9">
    <location>
        <begin position="103"/>
        <end position="120"/>
    </location>
</feature>
<evidence type="ECO:0000313" key="12">
    <source>
        <dbReference type="EMBL" id="TGY88457.1"/>
    </source>
</evidence>
<dbReference type="Proteomes" id="UP000308054">
    <property type="component" value="Unassembled WGS sequence"/>
</dbReference>
<evidence type="ECO:0000256" key="1">
    <source>
        <dbReference type="ARBA" id="ARBA00006139"/>
    </source>
</evidence>
<feature type="transmembrane region" description="Helical" evidence="9">
    <location>
        <begin position="75"/>
        <end position="96"/>
    </location>
</feature>
<dbReference type="Pfam" id="PF01252">
    <property type="entry name" value="Peptidase_A8"/>
    <property type="match status" value="1"/>
</dbReference>
<evidence type="ECO:0000256" key="11">
    <source>
        <dbReference type="RuleBase" id="RU004181"/>
    </source>
</evidence>
<dbReference type="GO" id="GO:0006508">
    <property type="term" value="P:proteolysis"/>
    <property type="evidence" value="ECO:0007669"/>
    <property type="project" value="UniProtKB-KW"/>
</dbReference>